<dbReference type="GeneID" id="74897077"/>
<dbReference type="Proteomes" id="UP000000560">
    <property type="component" value="Chromosome I"/>
</dbReference>
<dbReference type="OrthoDB" id="3552888at2759"/>
<dbReference type="InParanoid" id="C8V2D0"/>
<dbReference type="RefSeq" id="XP_050466999.1">
    <property type="nucleotide sequence ID" value="XM_050611895.1"/>
</dbReference>
<dbReference type="STRING" id="227321.C8V2D0"/>
<dbReference type="HOGENOM" id="CLU_2372786_0_0_1"/>
<evidence type="ECO:0000313" key="2">
    <source>
        <dbReference type="Proteomes" id="UP000000560"/>
    </source>
</evidence>
<accession>C8V2D0</accession>
<name>C8V2D0_EMENI</name>
<reference evidence="2" key="2">
    <citation type="journal article" date="2009" name="Fungal Genet. Biol.">
        <title>The 2008 update of the Aspergillus nidulans genome annotation: a community effort.</title>
        <authorList>
            <person name="Wortman J.R."/>
            <person name="Gilsenan J.M."/>
            <person name="Joardar V."/>
            <person name="Deegan J."/>
            <person name="Clutterbuck J."/>
            <person name="Andersen M.R."/>
            <person name="Archer D."/>
            <person name="Bencina M."/>
            <person name="Braus G."/>
            <person name="Coutinho P."/>
            <person name="von Dohren H."/>
            <person name="Doonan J."/>
            <person name="Driessen A.J."/>
            <person name="Durek P."/>
            <person name="Espeso E."/>
            <person name="Fekete E."/>
            <person name="Flipphi M."/>
            <person name="Estrada C.G."/>
            <person name="Geysens S."/>
            <person name="Goldman G."/>
            <person name="de Groot P.W."/>
            <person name="Hansen K."/>
            <person name="Harris S.D."/>
            <person name="Heinekamp T."/>
            <person name="Helmstaedt K."/>
            <person name="Henrissat B."/>
            <person name="Hofmann G."/>
            <person name="Homan T."/>
            <person name="Horio T."/>
            <person name="Horiuchi H."/>
            <person name="James S."/>
            <person name="Jones M."/>
            <person name="Karaffa L."/>
            <person name="Karanyi Z."/>
            <person name="Kato M."/>
            <person name="Keller N."/>
            <person name="Kelly D.E."/>
            <person name="Kiel J.A."/>
            <person name="Kim J.M."/>
            <person name="van der Klei I.J."/>
            <person name="Klis F.M."/>
            <person name="Kovalchuk A."/>
            <person name="Krasevec N."/>
            <person name="Kubicek C.P."/>
            <person name="Liu B."/>
            <person name="Maccabe A."/>
            <person name="Meyer V."/>
            <person name="Mirabito P."/>
            <person name="Miskei M."/>
            <person name="Mos M."/>
            <person name="Mullins J."/>
            <person name="Nelson D.R."/>
            <person name="Nielsen J."/>
            <person name="Oakley B.R."/>
            <person name="Osmani S.A."/>
            <person name="Pakula T."/>
            <person name="Paszewski A."/>
            <person name="Paulsen I."/>
            <person name="Pilsyk S."/>
            <person name="Pocsi I."/>
            <person name="Punt P.J."/>
            <person name="Ram A.F."/>
            <person name="Ren Q."/>
            <person name="Robellet X."/>
            <person name="Robson G."/>
            <person name="Seiboth B."/>
            <person name="van Solingen P."/>
            <person name="Specht T."/>
            <person name="Sun J."/>
            <person name="Taheri-Talesh N."/>
            <person name="Takeshita N."/>
            <person name="Ussery D."/>
            <person name="vanKuyk P.A."/>
            <person name="Visser H."/>
            <person name="van de Vondervoort P.J."/>
            <person name="de Vries R.P."/>
            <person name="Walton J."/>
            <person name="Xiang X."/>
            <person name="Xiong Y."/>
            <person name="Zeng A.P."/>
            <person name="Brandt B.W."/>
            <person name="Cornell M.J."/>
            <person name="van den Hondel C.A."/>
            <person name="Visser J."/>
            <person name="Oliver S.G."/>
            <person name="Turner G."/>
        </authorList>
    </citation>
    <scope>GENOME REANNOTATION</scope>
    <source>
        <strain evidence="2">FGSC A4 / ATCC 38163 / CBS 112.46 / NRRL 194 / M139</strain>
    </source>
</reference>
<protein>
    <submittedName>
        <fullName evidence="1">Uncharacterized protein</fullName>
    </submittedName>
</protein>
<keyword evidence="2" id="KW-1185">Reference proteome</keyword>
<evidence type="ECO:0000313" key="1">
    <source>
        <dbReference type="EMBL" id="CBF70130.1"/>
    </source>
</evidence>
<proteinExistence type="predicted"/>
<organism evidence="1 2">
    <name type="scientific">Emericella nidulans (strain FGSC A4 / ATCC 38163 / CBS 112.46 / NRRL 194 / M139)</name>
    <name type="common">Aspergillus nidulans</name>
    <dbReference type="NCBI Taxonomy" id="227321"/>
    <lineage>
        <taxon>Eukaryota</taxon>
        <taxon>Fungi</taxon>
        <taxon>Dikarya</taxon>
        <taxon>Ascomycota</taxon>
        <taxon>Pezizomycotina</taxon>
        <taxon>Eurotiomycetes</taxon>
        <taxon>Eurotiomycetidae</taxon>
        <taxon>Eurotiales</taxon>
        <taxon>Aspergillaceae</taxon>
        <taxon>Aspergillus</taxon>
        <taxon>Aspergillus subgen. Nidulantes</taxon>
    </lineage>
</organism>
<dbReference type="EMBL" id="BN001301">
    <property type="protein sequence ID" value="CBF70130.1"/>
    <property type="molecule type" value="Genomic_DNA"/>
</dbReference>
<sequence length="95" mass="10162">MRLATALPAFAAFTLERTSSSISPLTLPLNASNPSNLVPRNQPQSSTLALEAPIPGYGVEDFTWEMDTTPGGPTVLLNGIPAVNCILSKYVNRYL</sequence>
<reference evidence="2" key="1">
    <citation type="journal article" date="2005" name="Nature">
        <title>Sequencing of Aspergillus nidulans and comparative analysis with A. fumigatus and A. oryzae.</title>
        <authorList>
            <person name="Galagan J.E."/>
            <person name="Calvo S.E."/>
            <person name="Cuomo C."/>
            <person name="Ma L.J."/>
            <person name="Wortman J.R."/>
            <person name="Batzoglou S."/>
            <person name="Lee S.I."/>
            <person name="Basturkmen M."/>
            <person name="Spevak C.C."/>
            <person name="Clutterbuck J."/>
            <person name="Kapitonov V."/>
            <person name="Jurka J."/>
            <person name="Scazzocchio C."/>
            <person name="Farman M."/>
            <person name="Butler J."/>
            <person name="Purcell S."/>
            <person name="Harris S."/>
            <person name="Braus G.H."/>
            <person name="Draht O."/>
            <person name="Busch S."/>
            <person name="D'Enfert C."/>
            <person name="Bouchier C."/>
            <person name="Goldman G.H."/>
            <person name="Bell-Pedersen D."/>
            <person name="Griffiths-Jones S."/>
            <person name="Doonan J.H."/>
            <person name="Yu J."/>
            <person name="Vienken K."/>
            <person name="Pain A."/>
            <person name="Freitag M."/>
            <person name="Selker E.U."/>
            <person name="Archer D.B."/>
            <person name="Penalva M.A."/>
            <person name="Oakley B.R."/>
            <person name="Momany M."/>
            <person name="Tanaka T."/>
            <person name="Kumagai T."/>
            <person name="Asai K."/>
            <person name="Machida M."/>
            <person name="Nierman W.C."/>
            <person name="Denning D.W."/>
            <person name="Caddick M."/>
            <person name="Hynes M."/>
            <person name="Paoletti M."/>
            <person name="Fischer R."/>
            <person name="Miller B."/>
            <person name="Dyer P."/>
            <person name="Sachs M.S."/>
            <person name="Osmani S.A."/>
            <person name="Birren B.W."/>
        </authorList>
    </citation>
    <scope>NUCLEOTIDE SEQUENCE [LARGE SCALE GENOMIC DNA]</scope>
    <source>
        <strain evidence="2">FGSC A4 / ATCC 38163 / CBS 112.46 / NRRL 194 / M139</strain>
    </source>
</reference>
<dbReference type="AlphaFoldDB" id="C8V2D0"/>
<dbReference type="KEGG" id="ani:ANIA_11501"/>
<gene>
    <name evidence="1" type="ORF">ANIA_11501</name>
</gene>